<evidence type="ECO:0000256" key="2">
    <source>
        <dbReference type="ARBA" id="ARBA00022649"/>
    </source>
</evidence>
<evidence type="ECO:0000256" key="4">
    <source>
        <dbReference type="ARBA" id="ARBA00022723"/>
    </source>
</evidence>
<dbReference type="GO" id="GO:0016787">
    <property type="term" value="F:hydrolase activity"/>
    <property type="evidence" value="ECO:0007669"/>
    <property type="project" value="UniProtKB-KW"/>
</dbReference>
<evidence type="ECO:0000256" key="6">
    <source>
        <dbReference type="ARBA" id="ARBA00022842"/>
    </source>
</evidence>
<organism evidence="10 11">
    <name type="scientific">Candidatus Desulfatibia vada</name>
    <dbReference type="NCBI Taxonomy" id="2841696"/>
    <lineage>
        <taxon>Bacteria</taxon>
        <taxon>Pseudomonadati</taxon>
        <taxon>Thermodesulfobacteriota</taxon>
        <taxon>Desulfobacteria</taxon>
        <taxon>Desulfobacterales</taxon>
        <taxon>Desulfobacterales incertae sedis</taxon>
        <taxon>Candidatus Desulfatibia</taxon>
    </lineage>
</organism>
<dbReference type="InterPro" id="IPR022907">
    <property type="entry name" value="VapC_family"/>
</dbReference>
<keyword evidence="8" id="KW-0800">Toxin</keyword>
<evidence type="ECO:0000256" key="3">
    <source>
        <dbReference type="ARBA" id="ARBA00022722"/>
    </source>
</evidence>
<accession>A0A8J6TPH6</accession>
<feature type="binding site" evidence="8">
    <location>
        <position position="102"/>
    </location>
    <ligand>
        <name>Mg(2+)</name>
        <dbReference type="ChEBI" id="CHEBI:18420"/>
    </ligand>
</feature>
<dbReference type="PANTHER" id="PTHR33653:SF1">
    <property type="entry name" value="RIBONUCLEASE VAPC2"/>
    <property type="match status" value="1"/>
</dbReference>
<proteinExistence type="inferred from homology"/>
<sequence>MKYLLDTNVLSEAVKTAPNRHVMTMFEKHQEEIVTASPVWHELQYGCRRLPVSRKREIIESYIEDVIRQNMVILPYDERAARWHAEERARLAAQGQTPPYVDSQIAAIAKVNGLVLVTRNTSDFEMFSDLKVQNWHNQSNLPR</sequence>
<dbReference type="Proteomes" id="UP000605201">
    <property type="component" value="Unassembled WGS sequence"/>
</dbReference>
<keyword evidence="6 8" id="KW-0460">Magnesium</keyword>
<dbReference type="AlphaFoldDB" id="A0A8J6TPH6"/>
<keyword evidence="4 8" id="KW-0479">Metal-binding</keyword>
<dbReference type="PANTHER" id="PTHR33653">
    <property type="entry name" value="RIBONUCLEASE VAPC2"/>
    <property type="match status" value="1"/>
</dbReference>
<dbReference type="Gene3D" id="3.40.50.1010">
    <property type="entry name" value="5'-nuclease"/>
    <property type="match status" value="1"/>
</dbReference>
<gene>
    <name evidence="8" type="primary">vapC</name>
    <name evidence="10" type="ORF">H8D96_21745</name>
</gene>
<evidence type="ECO:0000256" key="7">
    <source>
        <dbReference type="ARBA" id="ARBA00038093"/>
    </source>
</evidence>
<dbReference type="InterPro" id="IPR002716">
    <property type="entry name" value="PIN_dom"/>
</dbReference>
<reference evidence="10 11" key="1">
    <citation type="submission" date="2020-08" db="EMBL/GenBank/DDBJ databases">
        <title>Bridging the membrane lipid divide: bacteria of the FCB group superphylum have the potential to synthesize archaeal ether lipids.</title>
        <authorList>
            <person name="Villanueva L."/>
            <person name="Von Meijenfeldt F.A.B."/>
            <person name="Westbye A.B."/>
            <person name="Yadav S."/>
            <person name="Hopmans E.C."/>
            <person name="Dutilh B.E."/>
            <person name="Sinninghe Damste J.S."/>
        </authorList>
    </citation>
    <scope>NUCLEOTIDE SEQUENCE [LARGE SCALE GENOMIC DNA]</scope>
    <source>
        <strain evidence="10">NIOZ-UU17</strain>
    </source>
</reference>
<protein>
    <recommendedName>
        <fullName evidence="8">Ribonuclease VapC</fullName>
        <shortName evidence="8">RNase VapC</shortName>
        <ecNumber evidence="8">3.1.-.-</ecNumber>
    </recommendedName>
    <alternativeName>
        <fullName evidence="8">Toxin VapC</fullName>
    </alternativeName>
</protein>
<evidence type="ECO:0000256" key="1">
    <source>
        <dbReference type="ARBA" id="ARBA00001946"/>
    </source>
</evidence>
<feature type="binding site" evidence="8">
    <location>
        <position position="6"/>
    </location>
    <ligand>
        <name>Mg(2+)</name>
        <dbReference type="ChEBI" id="CHEBI:18420"/>
    </ligand>
</feature>
<dbReference type="EC" id="3.1.-.-" evidence="8"/>
<dbReference type="SUPFAM" id="SSF88723">
    <property type="entry name" value="PIN domain-like"/>
    <property type="match status" value="1"/>
</dbReference>
<dbReference type="GO" id="GO:0090729">
    <property type="term" value="F:toxin activity"/>
    <property type="evidence" value="ECO:0007669"/>
    <property type="project" value="UniProtKB-KW"/>
</dbReference>
<dbReference type="HAMAP" id="MF_00265">
    <property type="entry name" value="VapC_Nob1"/>
    <property type="match status" value="1"/>
</dbReference>
<dbReference type="InterPro" id="IPR050556">
    <property type="entry name" value="Type_II_TA_system_RNase"/>
</dbReference>
<comment type="caution">
    <text evidence="10">The sequence shown here is derived from an EMBL/GenBank/DDBJ whole genome shotgun (WGS) entry which is preliminary data.</text>
</comment>
<keyword evidence="5 8" id="KW-0378">Hydrolase</keyword>
<dbReference type="EMBL" id="JACNIG010000456">
    <property type="protein sequence ID" value="MBC8434541.1"/>
    <property type="molecule type" value="Genomic_DNA"/>
</dbReference>
<feature type="domain" description="PIN" evidence="9">
    <location>
        <begin position="3"/>
        <end position="122"/>
    </location>
</feature>
<comment type="cofactor">
    <cofactor evidence="1 8">
        <name>Mg(2+)</name>
        <dbReference type="ChEBI" id="CHEBI:18420"/>
    </cofactor>
</comment>
<keyword evidence="3 8" id="KW-0540">Nuclease</keyword>
<evidence type="ECO:0000259" key="9">
    <source>
        <dbReference type="Pfam" id="PF01850"/>
    </source>
</evidence>
<dbReference type="Pfam" id="PF01850">
    <property type="entry name" value="PIN"/>
    <property type="match status" value="1"/>
</dbReference>
<evidence type="ECO:0000256" key="5">
    <source>
        <dbReference type="ARBA" id="ARBA00022801"/>
    </source>
</evidence>
<comment type="function">
    <text evidence="8">Toxic component of a toxin-antitoxin (TA) system. An RNase.</text>
</comment>
<evidence type="ECO:0000256" key="8">
    <source>
        <dbReference type="HAMAP-Rule" id="MF_00265"/>
    </source>
</evidence>
<dbReference type="GO" id="GO:0000287">
    <property type="term" value="F:magnesium ion binding"/>
    <property type="evidence" value="ECO:0007669"/>
    <property type="project" value="UniProtKB-UniRule"/>
</dbReference>
<dbReference type="CDD" id="cd18747">
    <property type="entry name" value="PIN_VapC4-5_FitB-like"/>
    <property type="match status" value="1"/>
</dbReference>
<name>A0A8J6TPH6_9BACT</name>
<dbReference type="InterPro" id="IPR029060">
    <property type="entry name" value="PIN-like_dom_sf"/>
</dbReference>
<dbReference type="GO" id="GO:0004540">
    <property type="term" value="F:RNA nuclease activity"/>
    <property type="evidence" value="ECO:0007669"/>
    <property type="project" value="InterPro"/>
</dbReference>
<evidence type="ECO:0000313" key="10">
    <source>
        <dbReference type="EMBL" id="MBC8434541.1"/>
    </source>
</evidence>
<comment type="similarity">
    <text evidence="7 8">Belongs to the PINc/VapC protein family.</text>
</comment>
<keyword evidence="2 8" id="KW-1277">Toxin-antitoxin system</keyword>
<evidence type="ECO:0000313" key="11">
    <source>
        <dbReference type="Proteomes" id="UP000605201"/>
    </source>
</evidence>